<evidence type="ECO:0000313" key="3">
    <source>
        <dbReference type="EMBL" id="AEE49009.1"/>
    </source>
</evidence>
<gene>
    <name evidence="3" type="ordered locus">Halhy_1111</name>
</gene>
<evidence type="ECO:0000313" key="4">
    <source>
        <dbReference type="Proteomes" id="UP000008461"/>
    </source>
</evidence>
<sequence>MHFLLIGNPENRRMSAFVAEIEASKAHSFAVIAYKDLLDNTVDLEAHIHPNTIVKIESPGENSAVRQGLIEYGAALSHTTNLAFLADFGRIAYQDEWYQGFCRFLSDLKTRLLPFDVHLMNGIDSILTLFDKVATKAILTKNDIPTPLALENVRDYEALRSQMQARRINSVFIKPAHGSSASGVVAFRTDGKRVQAISPVELVKEKETLALYNSLKVRTYTDEATVTALINSVLKGKTSIEQWIPKAAFNGLTYDFRMVVIAGKARHIVARTSKSPITNLHLGNSRGDLSAIMAHIGISKFEAIKNVAEQTAACFPDCLYMGVDVLISANLKQIMVLEVNAFGDLLPNLTDAGENIYQAQIKASVQNGYNRGI</sequence>
<evidence type="ECO:0000259" key="2">
    <source>
        <dbReference type="PROSITE" id="PS50975"/>
    </source>
</evidence>
<name>F4KRM0_HALH1</name>
<dbReference type="Gene3D" id="3.30.470.20">
    <property type="entry name" value="ATP-grasp fold, B domain"/>
    <property type="match status" value="1"/>
</dbReference>
<dbReference type="RefSeq" id="WP_013763564.1">
    <property type="nucleotide sequence ID" value="NC_015510.1"/>
</dbReference>
<dbReference type="GO" id="GO:0005737">
    <property type="term" value="C:cytoplasm"/>
    <property type="evidence" value="ECO:0007669"/>
    <property type="project" value="TreeGrafter"/>
</dbReference>
<dbReference type="InterPro" id="IPR011761">
    <property type="entry name" value="ATP-grasp"/>
</dbReference>
<keyword evidence="1" id="KW-0067">ATP-binding</keyword>
<dbReference type="EMBL" id="CP002691">
    <property type="protein sequence ID" value="AEE49009.1"/>
    <property type="molecule type" value="Genomic_DNA"/>
</dbReference>
<dbReference type="GO" id="GO:0009432">
    <property type="term" value="P:SOS response"/>
    <property type="evidence" value="ECO:0007669"/>
    <property type="project" value="TreeGrafter"/>
</dbReference>
<dbReference type="KEGG" id="hhy:Halhy_1111"/>
<organism evidence="3 4">
    <name type="scientific">Haliscomenobacter hydrossis (strain ATCC 27775 / DSM 1100 / LMG 10767 / O)</name>
    <dbReference type="NCBI Taxonomy" id="760192"/>
    <lineage>
        <taxon>Bacteria</taxon>
        <taxon>Pseudomonadati</taxon>
        <taxon>Bacteroidota</taxon>
        <taxon>Saprospiria</taxon>
        <taxon>Saprospirales</taxon>
        <taxon>Haliscomenobacteraceae</taxon>
        <taxon>Haliscomenobacter</taxon>
    </lineage>
</organism>
<proteinExistence type="predicted"/>
<reference evidence="3 4" key="1">
    <citation type="journal article" date="2011" name="Stand. Genomic Sci.">
        <title>Complete genome sequence of Haliscomenobacter hydrossis type strain (O).</title>
        <authorList>
            <consortium name="US DOE Joint Genome Institute (JGI-PGF)"/>
            <person name="Daligault H."/>
            <person name="Lapidus A."/>
            <person name="Zeytun A."/>
            <person name="Nolan M."/>
            <person name="Lucas S."/>
            <person name="Del Rio T.G."/>
            <person name="Tice H."/>
            <person name="Cheng J.F."/>
            <person name="Tapia R."/>
            <person name="Han C."/>
            <person name="Goodwin L."/>
            <person name="Pitluck S."/>
            <person name="Liolios K."/>
            <person name="Pagani I."/>
            <person name="Ivanova N."/>
            <person name="Huntemann M."/>
            <person name="Mavromatis K."/>
            <person name="Mikhailova N."/>
            <person name="Pati A."/>
            <person name="Chen A."/>
            <person name="Palaniappan K."/>
            <person name="Land M."/>
            <person name="Hauser L."/>
            <person name="Brambilla E.M."/>
            <person name="Rohde M."/>
            <person name="Verbarg S."/>
            <person name="Goker M."/>
            <person name="Bristow J."/>
            <person name="Eisen J.A."/>
            <person name="Markowitz V."/>
            <person name="Hugenholtz P."/>
            <person name="Kyrpides N.C."/>
            <person name="Klenk H.P."/>
            <person name="Woyke T."/>
        </authorList>
    </citation>
    <scope>NUCLEOTIDE SEQUENCE [LARGE SCALE GENOMIC DNA]</scope>
    <source>
        <strain evidence="4">ATCC 27775 / DSM 1100 / LMG 10767 / O</strain>
    </source>
</reference>
<reference key="2">
    <citation type="submission" date="2011-04" db="EMBL/GenBank/DDBJ databases">
        <title>Complete sequence of chromosome of Haliscomenobacter hydrossis DSM 1100.</title>
        <authorList>
            <consortium name="US DOE Joint Genome Institute (JGI-PGF)"/>
            <person name="Lucas S."/>
            <person name="Han J."/>
            <person name="Lapidus A."/>
            <person name="Bruce D."/>
            <person name="Goodwin L."/>
            <person name="Pitluck S."/>
            <person name="Peters L."/>
            <person name="Kyrpides N."/>
            <person name="Mavromatis K."/>
            <person name="Ivanova N."/>
            <person name="Ovchinnikova G."/>
            <person name="Pagani I."/>
            <person name="Daligault H."/>
            <person name="Detter J.C."/>
            <person name="Han C."/>
            <person name="Land M."/>
            <person name="Hauser L."/>
            <person name="Markowitz V."/>
            <person name="Cheng J.-F."/>
            <person name="Hugenholtz P."/>
            <person name="Woyke T."/>
            <person name="Wu D."/>
            <person name="Verbarg S."/>
            <person name="Frueling A."/>
            <person name="Brambilla E."/>
            <person name="Klenk H.-P."/>
            <person name="Eisen J.A."/>
        </authorList>
    </citation>
    <scope>NUCLEOTIDE SEQUENCE</scope>
    <source>
        <strain>DSM 1100</strain>
    </source>
</reference>
<dbReference type="Proteomes" id="UP000008461">
    <property type="component" value="Chromosome"/>
</dbReference>
<dbReference type="SUPFAM" id="SSF56059">
    <property type="entry name" value="Glutathione synthetase ATP-binding domain-like"/>
    <property type="match status" value="1"/>
</dbReference>
<protein>
    <recommendedName>
        <fullName evidence="2">ATP-grasp domain-containing protein</fullName>
    </recommendedName>
</protein>
<keyword evidence="4" id="KW-1185">Reference proteome</keyword>
<dbReference type="PANTHER" id="PTHR21621">
    <property type="entry name" value="RIBOSOMAL PROTEIN S6 MODIFICATION PROTEIN"/>
    <property type="match status" value="1"/>
</dbReference>
<dbReference type="eggNOG" id="COG0189">
    <property type="taxonomic scope" value="Bacteria"/>
</dbReference>
<dbReference type="STRING" id="760192.Halhy_1111"/>
<feature type="domain" description="ATP-grasp" evidence="2">
    <location>
        <begin position="136"/>
        <end position="365"/>
    </location>
</feature>
<dbReference type="NCBIfam" id="NF038074">
    <property type="entry name" value="fam_STM4014"/>
    <property type="match status" value="1"/>
</dbReference>
<dbReference type="GO" id="GO:0046872">
    <property type="term" value="F:metal ion binding"/>
    <property type="evidence" value="ECO:0007669"/>
    <property type="project" value="InterPro"/>
</dbReference>
<dbReference type="OrthoDB" id="9789963at2"/>
<dbReference type="InterPro" id="IPR047778">
    <property type="entry name" value="STM4014-like"/>
</dbReference>
<evidence type="ECO:0000256" key="1">
    <source>
        <dbReference type="PROSITE-ProRule" id="PRU00409"/>
    </source>
</evidence>
<dbReference type="AlphaFoldDB" id="F4KRM0"/>
<dbReference type="PROSITE" id="PS50975">
    <property type="entry name" value="ATP_GRASP"/>
    <property type="match status" value="1"/>
</dbReference>
<keyword evidence="1" id="KW-0547">Nucleotide-binding</keyword>
<accession>F4KRM0</accession>
<dbReference type="InterPro" id="IPR026838">
    <property type="entry name" value="YheC/D"/>
</dbReference>
<dbReference type="HOGENOM" id="CLU_055111_0_0_10"/>
<dbReference type="GO" id="GO:0018169">
    <property type="term" value="F:ribosomal S6-glutamic acid ligase activity"/>
    <property type="evidence" value="ECO:0007669"/>
    <property type="project" value="TreeGrafter"/>
</dbReference>
<dbReference type="Pfam" id="PF14398">
    <property type="entry name" value="ATPgrasp_YheCD"/>
    <property type="match status" value="1"/>
</dbReference>
<dbReference type="PANTHER" id="PTHR21621:SF0">
    <property type="entry name" value="BETA-CITRYLGLUTAMATE SYNTHASE B-RELATED"/>
    <property type="match status" value="1"/>
</dbReference>
<dbReference type="GO" id="GO:0005524">
    <property type="term" value="F:ATP binding"/>
    <property type="evidence" value="ECO:0007669"/>
    <property type="project" value="UniProtKB-UniRule"/>
</dbReference>